<dbReference type="Gene3D" id="2.160.20.20">
    <property type="match status" value="1"/>
</dbReference>
<protein>
    <recommendedName>
        <fullName evidence="4">Adhesin domain-containing protein</fullName>
    </recommendedName>
</protein>
<organism evidence="2 3">
    <name type="scientific">Alishewanella jeotgali KCTC 22429</name>
    <dbReference type="NCBI Taxonomy" id="1129374"/>
    <lineage>
        <taxon>Bacteria</taxon>
        <taxon>Pseudomonadati</taxon>
        <taxon>Pseudomonadota</taxon>
        <taxon>Gammaproteobacteria</taxon>
        <taxon>Alteromonadales</taxon>
        <taxon>Alteromonadaceae</taxon>
        <taxon>Alishewanella</taxon>
    </lineage>
</organism>
<evidence type="ECO:0000313" key="2">
    <source>
        <dbReference type="EMBL" id="EHR41263.1"/>
    </source>
</evidence>
<dbReference type="Proteomes" id="UP000012046">
    <property type="component" value="Unassembled WGS sequence"/>
</dbReference>
<comment type="caution">
    <text evidence="2">The sequence shown here is derived from an EMBL/GenBank/DDBJ whole genome shotgun (WGS) entry which is preliminary data.</text>
</comment>
<keyword evidence="1" id="KW-0732">Signal</keyword>
<name>H3ZDW0_9ALTE</name>
<reference evidence="2 3" key="1">
    <citation type="journal article" date="2012" name="J. Bacteriol.">
        <title>Genome Sequence of Extracellular-Protease-Producing Alishewanella jeotgali Isolated from Traditional Korean Fermented Seafood.</title>
        <authorList>
            <person name="Jung J."/>
            <person name="Chun J."/>
            <person name="Park W."/>
        </authorList>
    </citation>
    <scope>NUCLEOTIDE SEQUENCE [LARGE SCALE GENOMIC DNA]</scope>
    <source>
        <strain evidence="2 3">KCTC 22429</strain>
    </source>
</reference>
<feature type="chain" id="PRO_5003591293" description="Adhesin domain-containing protein" evidence="1">
    <location>
        <begin position="31"/>
        <end position="215"/>
    </location>
</feature>
<accession>H3ZDW0</accession>
<evidence type="ECO:0000256" key="1">
    <source>
        <dbReference type="SAM" id="SignalP"/>
    </source>
</evidence>
<dbReference type="PATRIC" id="fig|1129374.4.peg.1541"/>
<dbReference type="EMBL" id="AHTH01000019">
    <property type="protein sequence ID" value="EHR41263.1"/>
    <property type="molecule type" value="Genomic_DNA"/>
</dbReference>
<dbReference type="PROSITE" id="PS51257">
    <property type="entry name" value="PROKAR_LIPOPROTEIN"/>
    <property type="match status" value="1"/>
</dbReference>
<dbReference type="InterPro" id="IPR012332">
    <property type="entry name" value="Autotransporter_pectin_lyase_C"/>
</dbReference>
<evidence type="ECO:0000313" key="3">
    <source>
        <dbReference type="Proteomes" id="UP000012046"/>
    </source>
</evidence>
<proteinExistence type="predicted"/>
<gene>
    <name evidence="2" type="ORF">AJE_07706</name>
</gene>
<dbReference type="eggNOG" id="COG3595">
    <property type="taxonomic scope" value="Bacteria"/>
</dbReference>
<dbReference type="STRING" id="1129374.AJE_07706"/>
<evidence type="ECO:0008006" key="4">
    <source>
        <dbReference type="Google" id="ProtNLM"/>
    </source>
</evidence>
<dbReference type="AlphaFoldDB" id="H3ZDW0"/>
<dbReference type="RefSeq" id="WP_008950380.1">
    <property type="nucleotide sequence ID" value="NZ_AHTH01000019.1"/>
</dbReference>
<keyword evidence="3" id="KW-1185">Reference proteome</keyword>
<sequence length="215" mass="22563">MHNVNNKKIWLVPVLVLSSLLSGCIVVVDAAEETNGSYQGTAQQGDVSRVNGSISLNEQSRAGKVSTVNGSIRLAEQVQIDSAETVNGSIKAAQNLTVQGGLSTVNGSIETAAGSTIKADISTVNGSIRLSGSEVGGELETVNGNISLLAGTVVKGDLIYAERKRQSGWFGKDDSNQPTLTISADSRVEGKIILRQPVQLKLENASLAARVVREY</sequence>
<feature type="signal peptide" evidence="1">
    <location>
        <begin position="1"/>
        <end position="30"/>
    </location>
</feature>